<dbReference type="Pfam" id="PF02170">
    <property type="entry name" value="PAZ"/>
    <property type="match status" value="1"/>
</dbReference>
<dbReference type="Gene3D" id="2.170.260.10">
    <property type="entry name" value="paz domain"/>
    <property type="match status" value="1"/>
</dbReference>
<name>A0A914ZD44_9BILA</name>
<evidence type="ECO:0000313" key="3">
    <source>
        <dbReference type="WBParaSite" id="PSU_v2.g8179.t1"/>
    </source>
</evidence>
<evidence type="ECO:0000313" key="2">
    <source>
        <dbReference type="Proteomes" id="UP000887577"/>
    </source>
</evidence>
<dbReference type="SUPFAM" id="SSF101690">
    <property type="entry name" value="PAZ domain"/>
    <property type="match status" value="1"/>
</dbReference>
<sequence length="97" mass="11211">MIGERNIYDRLNAELYGTPMKVMARKSLKATFLNEGHFVFGNARQTNAFNGYLNVTIAQYYYTKYGISLKYAFLPLYAVTTNGHTAFYPPELLEMEY</sequence>
<protein>
    <submittedName>
        <fullName evidence="3">PAZ domain-containing protein</fullName>
    </submittedName>
</protein>
<proteinExistence type="predicted"/>
<dbReference type="WBParaSite" id="PSU_v2.g8179.t1">
    <property type="protein sequence ID" value="PSU_v2.g8179.t1"/>
    <property type="gene ID" value="PSU_v2.g8179"/>
</dbReference>
<dbReference type="AlphaFoldDB" id="A0A914ZD44"/>
<feature type="domain" description="PAZ" evidence="1">
    <location>
        <begin position="51"/>
        <end position="94"/>
    </location>
</feature>
<organism evidence="2 3">
    <name type="scientific">Panagrolaimus superbus</name>
    <dbReference type="NCBI Taxonomy" id="310955"/>
    <lineage>
        <taxon>Eukaryota</taxon>
        <taxon>Metazoa</taxon>
        <taxon>Ecdysozoa</taxon>
        <taxon>Nematoda</taxon>
        <taxon>Chromadorea</taxon>
        <taxon>Rhabditida</taxon>
        <taxon>Tylenchina</taxon>
        <taxon>Panagrolaimomorpha</taxon>
        <taxon>Panagrolaimoidea</taxon>
        <taxon>Panagrolaimidae</taxon>
        <taxon>Panagrolaimus</taxon>
    </lineage>
</organism>
<dbReference type="GO" id="GO:0003723">
    <property type="term" value="F:RNA binding"/>
    <property type="evidence" value="ECO:0007669"/>
    <property type="project" value="InterPro"/>
</dbReference>
<evidence type="ECO:0000259" key="1">
    <source>
        <dbReference type="Pfam" id="PF02170"/>
    </source>
</evidence>
<keyword evidence="2" id="KW-1185">Reference proteome</keyword>
<accession>A0A914ZD44</accession>
<dbReference type="Proteomes" id="UP000887577">
    <property type="component" value="Unplaced"/>
</dbReference>
<dbReference type="InterPro" id="IPR003100">
    <property type="entry name" value="PAZ_dom"/>
</dbReference>
<dbReference type="InterPro" id="IPR036085">
    <property type="entry name" value="PAZ_dom_sf"/>
</dbReference>
<reference evidence="3" key="1">
    <citation type="submission" date="2022-11" db="UniProtKB">
        <authorList>
            <consortium name="WormBaseParasite"/>
        </authorList>
    </citation>
    <scope>IDENTIFICATION</scope>
</reference>